<organism evidence="2 3">
    <name type="scientific">Parelaphostrongylus tenuis</name>
    <name type="common">Meningeal worm</name>
    <dbReference type="NCBI Taxonomy" id="148309"/>
    <lineage>
        <taxon>Eukaryota</taxon>
        <taxon>Metazoa</taxon>
        <taxon>Ecdysozoa</taxon>
        <taxon>Nematoda</taxon>
        <taxon>Chromadorea</taxon>
        <taxon>Rhabditida</taxon>
        <taxon>Rhabditina</taxon>
        <taxon>Rhabditomorpha</taxon>
        <taxon>Strongyloidea</taxon>
        <taxon>Metastrongylidae</taxon>
        <taxon>Parelaphostrongylus</taxon>
    </lineage>
</organism>
<reference evidence="2" key="1">
    <citation type="submission" date="2021-06" db="EMBL/GenBank/DDBJ databases">
        <title>Parelaphostrongylus tenuis whole genome reference sequence.</title>
        <authorList>
            <person name="Garwood T.J."/>
            <person name="Larsen P.A."/>
            <person name="Fountain-Jones N.M."/>
            <person name="Garbe J.R."/>
            <person name="Macchietto M.G."/>
            <person name="Kania S.A."/>
            <person name="Gerhold R.W."/>
            <person name="Richards J.E."/>
            <person name="Wolf T.M."/>
        </authorList>
    </citation>
    <scope>NUCLEOTIDE SEQUENCE</scope>
    <source>
        <strain evidence="2">MNPRO001-30</strain>
        <tissue evidence="2">Meninges</tissue>
    </source>
</reference>
<sequence length="99" mass="11156">MLSGGDVSSRSPRIMAFDANKRMCGLGGVEYRRFETKRESATIDITNDSLLRDYLCCFPSFTLQITMLLSRYCSCMSVLLILIILSTVGHGNNCLIFFR</sequence>
<dbReference type="Proteomes" id="UP001196413">
    <property type="component" value="Unassembled WGS sequence"/>
</dbReference>
<keyword evidence="3" id="KW-1185">Reference proteome</keyword>
<keyword evidence="1" id="KW-0812">Transmembrane</keyword>
<keyword evidence="1" id="KW-1133">Transmembrane helix</keyword>
<evidence type="ECO:0000313" key="3">
    <source>
        <dbReference type="Proteomes" id="UP001196413"/>
    </source>
</evidence>
<evidence type="ECO:0000256" key="1">
    <source>
        <dbReference type="SAM" id="Phobius"/>
    </source>
</evidence>
<dbReference type="AlphaFoldDB" id="A0AAD5MTS2"/>
<proteinExistence type="predicted"/>
<evidence type="ECO:0000313" key="2">
    <source>
        <dbReference type="EMBL" id="KAJ1361818.1"/>
    </source>
</evidence>
<name>A0AAD5MTS2_PARTN</name>
<feature type="transmembrane region" description="Helical" evidence="1">
    <location>
        <begin position="69"/>
        <end position="89"/>
    </location>
</feature>
<gene>
    <name evidence="2" type="ORF">KIN20_038423</name>
</gene>
<keyword evidence="1" id="KW-0472">Membrane</keyword>
<accession>A0AAD5MTS2</accession>
<comment type="caution">
    <text evidence="2">The sequence shown here is derived from an EMBL/GenBank/DDBJ whole genome shotgun (WGS) entry which is preliminary data.</text>
</comment>
<protein>
    <submittedName>
        <fullName evidence="2">Uncharacterized protein</fullName>
    </submittedName>
</protein>
<dbReference type="EMBL" id="JAHQIW010004273">
    <property type="protein sequence ID" value="KAJ1361818.1"/>
    <property type="molecule type" value="Genomic_DNA"/>
</dbReference>